<dbReference type="Gene3D" id="1.10.10.10">
    <property type="entry name" value="Winged helix-like DNA-binding domain superfamily/Winged helix DNA-binding domain"/>
    <property type="match status" value="1"/>
</dbReference>
<dbReference type="Pfam" id="PF00891">
    <property type="entry name" value="Methyltransf_2"/>
    <property type="match status" value="1"/>
</dbReference>
<sequence>MTTASPELAAEWAERMNPLPGHAVRAAVSTGLAEQLDTWTTLTSIHRAIDADPTAVRVLVEYLESLGLVEREGGTKLRLTPAGRLMLVSDPYGFAQHWHTNSFAHRIEAAFAQLEESVRTGTPCYELAHRTNLYRDLRPDSGHLAEAFSSAKSLTQHSARRLAEWIDIPEGSTITELGCGVGQYLCAVLSARPSLTGVGVDLPAVVAHAESDWATQDDVQGRIRGMACDIFEDVPTGADLYLLCNVLVDLPEQRATALLGRVARADDEVRLVVVELASDLAPPALVTHMNLHQFAMTGGRLRSSGELRAIGELAGFACVDETALGGGILALSLLSS</sequence>
<evidence type="ECO:0000256" key="1">
    <source>
        <dbReference type="ARBA" id="ARBA00022603"/>
    </source>
</evidence>
<comment type="caution">
    <text evidence="5">The sequence shown here is derived from an EMBL/GenBank/DDBJ whole genome shotgun (WGS) entry which is preliminary data.</text>
</comment>
<dbReference type="InterPro" id="IPR036390">
    <property type="entry name" value="WH_DNA-bd_sf"/>
</dbReference>
<dbReference type="PANTHER" id="PTHR43712:SF2">
    <property type="entry name" value="O-METHYLTRANSFERASE CICE"/>
    <property type="match status" value="1"/>
</dbReference>
<gene>
    <name evidence="5" type="ORF">P4R38_10935</name>
</gene>
<dbReference type="Proteomes" id="UP001528912">
    <property type="component" value="Unassembled WGS sequence"/>
</dbReference>
<accession>A0ABT6CBW6</accession>
<evidence type="ECO:0000313" key="6">
    <source>
        <dbReference type="Proteomes" id="UP001528912"/>
    </source>
</evidence>
<dbReference type="EMBL" id="JAROAV010000028">
    <property type="protein sequence ID" value="MDF8264761.1"/>
    <property type="molecule type" value="Genomic_DNA"/>
</dbReference>
<dbReference type="PANTHER" id="PTHR43712">
    <property type="entry name" value="PUTATIVE (AFU_ORTHOLOGUE AFUA_4G14580)-RELATED"/>
    <property type="match status" value="1"/>
</dbReference>
<evidence type="ECO:0000313" key="5">
    <source>
        <dbReference type="EMBL" id="MDF8264761.1"/>
    </source>
</evidence>
<keyword evidence="2" id="KW-0808">Transferase</keyword>
<dbReference type="GO" id="GO:0032259">
    <property type="term" value="P:methylation"/>
    <property type="evidence" value="ECO:0007669"/>
    <property type="project" value="UniProtKB-KW"/>
</dbReference>
<keyword evidence="1 5" id="KW-0489">Methyltransferase</keyword>
<protein>
    <submittedName>
        <fullName evidence="5">Methyltransferase</fullName>
    </submittedName>
</protein>
<dbReference type="InterPro" id="IPR036388">
    <property type="entry name" value="WH-like_DNA-bd_sf"/>
</dbReference>
<name>A0ABT6CBW6_9MICO</name>
<keyword evidence="3" id="KW-0949">S-adenosyl-L-methionine</keyword>
<dbReference type="SUPFAM" id="SSF46785">
    <property type="entry name" value="Winged helix' DNA-binding domain"/>
    <property type="match status" value="1"/>
</dbReference>
<evidence type="ECO:0000256" key="2">
    <source>
        <dbReference type="ARBA" id="ARBA00022679"/>
    </source>
</evidence>
<evidence type="ECO:0000259" key="4">
    <source>
        <dbReference type="Pfam" id="PF00891"/>
    </source>
</evidence>
<reference evidence="5 6" key="1">
    <citation type="submission" date="2023-03" db="EMBL/GenBank/DDBJ databases">
        <title>YIM 133296 draft genome.</title>
        <authorList>
            <person name="Xiong L."/>
        </authorList>
    </citation>
    <scope>NUCLEOTIDE SEQUENCE [LARGE SCALE GENOMIC DNA]</scope>
    <source>
        <strain evidence="5 6">YIM 133296</strain>
    </source>
</reference>
<dbReference type="InterPro" id="IPR029063">
    <property type="entry name" value="SAM-dependent_MTases_sf"/>
</dbReference>
<dbReference type="InterPro" id="IPR016461">
    <property type="entry name" value="COMT-like"/>
</dbReference>
<dbReference type="GO" id="GO:0008168">
    <property type="term" value="F:methyltransferase activity"/>
    <property type="evidence" value="ECO:0007669"/>
    <property type="project" value="UniProtKB-KW"/>
</dbReference>
<dbReference type="InterPro" id="IPR001077">
    <property type="entry name" value="COMT_C"/>
</dbReference>
<proteinExistence type="predicted"/>
<dbReference type="SUPFAM" id="SSF53335">
    <property type="entry name" value="S-adenosyl-L-methionine-dependent methyltransferases"/>
    <property type="match status" value="1"/>
</dbReference>
<dbReference type="PROSITE" id="PS51683">
    <property type="entry name" value="SAM_OMT_II"/>
    <property type="match status" value="1"/>
</dbReference>
<keyword evidence="6" id="KW-1185">Reference proteome</keyword>
<organism evidence="5 6">
    <name type="scientific">Luteipulveratus flavus</name>
    <dbReference type="NCBI Taxonomy" id="3031728"/>
    <lineage>
        <taxon>Bacteria</taxon>
        <taxon>Bacillati</taxon>
        <taxon>Actinomycetota</taxon>
        <taxon>Actinomycetes</taxon>
        <taxon>Micrococcales</taxon>
        <taxon>Dermacoccaceae</taxon>
        <taxon>Luteipulveratus</taxon>
    </lineage>
</organism>
<dbReference type="Gene3D" id="3.40.50.150">
    <property type="entry name" value="Vaccinia Virus protein VP39"/>
    <property type="match status" value="1"/>
</dbReference>
<dbReference type="RefSeq" id="WP_277192152.1">
    <property type="nucleotide sequence ID" value="NZ_JAROAV010000028.1"/>
</dbReference>
<feature type="domain" description="O-methyltransferase C-terminal" evidence="4">
    <location>
        <begin position="111"/>
        <end position="316"/>
    </location>
</feature>
<evidence type="ECO:0000256" key="3">
    <source>
        <dbReference type="ARBA" id="ARBA00022691"/>
    </source>
</evidence>